<accession>A0AAV2CH61</accession>
<feature type="region of interest" description="Disordered" evidence="1">
    <location>
        <begin position="47"/>
        <end position="70"/>
    </location>
</feature>
<dbReference type="Proteomes" id="UP001497516">
    <property type="component" value="Chromosome 1"/>
</dbReference>
<feature type="region of interest" description="Disordered" evidence="1">
    <location>
        <begin position="1"/>
        <end position="35"/>
    </location>
</feature>
<sequence>MRGDVPRSPGDPLDGSTPATPLAFASRPPPHGHISFPALTSLRAGASIPVTESPRPPPPSPSPSLTSTAGASIPSRVWRVAAALLLWILKFEIEYASLNLLVLDVIFGVFAIQLDGIAELAV</sequence>
<dbReference type="AlphaFoldDB" id="A0AAV2CH61"/>
<keyword evidence="3" id="KW-1185">Reference proteome</keyword>
<proteinExistence type="predicted"/>
<reference evidence="2 3" key="1">
    <citation type="submission" date="2024-04" db="EMBL/GenBank/DDBJ databases">
        <authorList>
            <person name="Fracassetti M."/>
        </authorList>
    </citation>
    <scope>NUCLEOTIDE SEQUENCE [LARGE SCALE GENOMIC DNA]</scope>
</reference>
<protein>
    <submittedName>
        <fullName evidence="2">Uncharacterized protein</fullName>
    </submittedName>
</protein>
<evidence type="ECO:0000313" key="2">
    <source>
        <dbReference type="EMBL" id="CAL1355857.1"/>
    </source>
</evidence>
<name>A0AAV2CH61_9ROSI</name>
<gene>
    <name evidence="2" type="ORF">LTRI10_LOCUS3589</name>
</gene>
<evidence type="ECO:0000256" key="1">
    <source>
        <dbReference type="SAM" id="MobiDB-lite"/>
    </source>
</evidence>
<organism evidence="2 3">
    <name type="scientific">Linum trigynum</name>
    <dbReference type="NCBI Taxonomy" id="586398"/>
    <lineage>
        <taxon>Eukaryota</taxon>
        <taxon>Viridiplantae</taxon>
        <taxon>Streptophyta</taxon>
        <taxon>Embryophyta</taxon>
        <taxon>Tracheophyta</taxon>
        <taxon>Spermatophyta</taxon>
        <taxon>Magnoliopsida</taxon>
        <taxon>eudicotyledons</taxon>
        <taxon>Gunneridae</taxon>
        <taxon>Pentapetalae</taxon>
        <taxon>rosids</taxon>
        <taxon>fabids</taxon>
        <taxon>Malpighiales</taxon>
        <taxon>Linaceae</taxon>
        <taxon>Linum</taxon>
    </lineage>
</organism>
<evidence type="ECO:0000313" key="3">
    <source>
        <dbReference type="Proteomes" id="UP001497516"/>
    </source>
</evidence>
<dbReference type="EMBL" id="OZ034813">
    <property type="protein sequence ID" value="CAL1355857.1"/>
    <property type="molecule type" value="Genomic_DNA"/>
</dbReference>